<keyword evidence="2" id="KW-1185">Reference proteome</keyword>
<protein>
    <submittedName>
        <fullName evidence="1">Uncharacterized protein</fullName>
    </submittedName>
</protein>
<organism evidence="1 2">
    <name type="scientific">Perca fluviatilis</name>
    <name type="common">European perch</name>
    <dbReference type="NCBI Taxonomy" id="8168"/>
    <lineage>
        <taxon>Eukaryota</taxon>
        <taxon>Metazoa</taxon>
        <taxon>Chordata</taxon>
        <taxon>Craniata</taxon>
        <taxon>Vertebrata</taxon>
        <taxon>Euteleostomi</taxon>
        <taxon>Actinopterygii</taxon>
        <taxon>Neopterygii</taxon>
        <taxon>Teleostei</taxon>
        <taxon>Neoteleostei</taxon>
        <taxon>Acanthomorphata</taxon>
        <taxon>Eupercaria</taxon>
        <taxon>Perciformes</taxon>
        <taxon>Percoidei</taxon>
        <taxon>Percidae</taxon>
        <taxon>Percinae</taxon>
        <taxon>Perca</taxon>
    </lineage>
</organism>
<name>A0A6A5EE75_PERFL</name>
<reference evidence="1 2" key="1">
    <citation type="submission" date="2019-06" db="EMBL/GenBank/DDBJ databases">
        <title>A chromosome-scale genome assembly of the European perch, Perca fluviatilis.</title>
        <authorList>
            <person name="Roques C."/>
            <person name="Zahm M."/>
            <person name="Cabau C."/>
            <person name="Klopp C."/>
            <person name="Bouchez O."/>
            <person name="Donnadieu C."/>
            <person name="Kuhl H."/>
            <person name="Gislard M."/>
            <person name="Guendouz S."/>
            <person name="Journot L."/>
            <person name="Haffray P."/>
            <person name="Bestin A."/>
            <person name="Morvezen R."/>
            <person name="Feron R."/>
            <person name="Wen M."/>
            <person name="Jouanno E."/>
            <person name="Herpin A."/>
            <person name="Schartl M."/>
            <person name="Postlethwait J."/>
            <person name="Schaerlinger B."/>
            <person name="Chardard D."/>
            <person name="Lecocq T."/>
            <person name="Poncet C."/>
            <person name="Jaffrelo L."/>
            <person name="Lampietro C."/>
            <person name="Guiguen Y."/>
        </authorList>
    </citation>
    <scope>NUCLEOTIDE SEQUENCE [LARGE SCALE GENOMIC DNA]</scope>
    <source>
        <tissue evidence="1">Blood</tissue>
    </source>
</reference>
<comment type="caution">
    <text evidence="1">The sequence shown here is derived from an EMBL/GenBank/DDBJ whole genome shotgun (WGS) entry which is preliminary data.</text>
</comment>
<evidence type="ECO:0000313" key="1">
    <source>
        <dbReference type="EMBL" id="KAF1377168.1"/>
    </source>
</evidence>
<dbReference type="Proteomes" id="UP000465112">
    <property type="component" value="Chromosome 17"/>
</dbReference>
<accession>A0A6A5EE75</accession>
<dbReference type="EMBL" id="VHII01000017">
    <property type="protein sequence ID" value="KAF1377168.1"/>
    <property type="molecule type" value="Genomic_DNA"/>
</dbReference>
<gene>
    <name evidence="1" type="ORF">PFLUV_G00197790</name>
</gene>
<dbReference type="AlphaFoldDB" id="A0A6A5EE75"/>
<proteinExistence type="predicted"/>
<sequence>MSETEAASWRKRGFTSLRVFTAEQRPSAPCGVLHFYFLVPLSGGRCLLSCGSFSPSLSLCRFDFENRECSSAGRSLPVVIEWLQAGGGAGDVGGGGLPSRVPC</sequence>
<evidence type="ECO:0000313" key="2">
    <source>
        <dbReference type="Proteomes" id="UP000465112"/>
    </source>
</evidence>